<evidence type="ECO:0000256" key="5">
    <source>
        <dbReference type="ARBA" id="ARBA00022776"/>
    </source>
</evidence>
<dbReference type="AlphaFoldDB" id="A0A852LE62"/>
<dbReference type="GO" id="GO:0031262">
    <property type="term" value="C:Ndc80 complex"/>
    <property type="evidence" value="ECO:0007669"/>
    <property type="project" value="TreeGrafter"/>
</dbReference>
<keyword evidence="10 12" id="KW-0137">Centromere</keyword>
<feature type="coiled-coil region" evidence="13">
    <location>
        <begin position="9"/>
        <end position="36"/>
    </location>
</feature>
<feature type="non-terminal residue" evidence="14">
    <location>
        <position position="101"/>
    </location>
</feature>
<keyword evidence="7 13" id="KW-0175">Coiled coil</keyword>
<name>A0A852LE62_UROIN</name>
<dbReference type="Gene3D" id="3.30.160.570">
    <property type="entry name" value="Ncd80 complex, Spc24 subunit"/>
    <property type="match status" value="1"/>
</dbReference>
<dbReference type="InterPro" id="IPR013252">
    <property type="entry name" value="Ndc80_Spc24"/>
</dbReference>
<sequence>MFVSLHCPLTALRLQLEELREESRRLDEDMEREDDTVPADVYITDLYYKITRIVWDIEAGLSQIRGIHYGPDGAQPIDIDGSHHSRCFISDFLWSLVPTEW</sequence>
<keyword evidence="15" id="KW-1185">Reference proteome</keyword>
<evidence type="ECO:0000256" key="11">
    <source>
        <dbReference type="ARBA" id="ARBA00045419"/>
    </source>
</evidence>
<protein>
    <recommendedName>
        <fullName evidence="2 12">Kinetochore protein Spc24</fullName>
    </recommendedName>
</protein>
<dbReference type="GO" id="GO:0008017">
    <property type="term" value="F:microtubule binding"/>
    <property type="evidence" value="ECO:0007669"/>
    <property type="project" value="TreeGrafter"/>
</dbReference>
<dbReference type="OrthoDB" id="6432863at2759"/>
<feature type="non-terminal residue" evidence="14">
    <location>
        <position position="1"/>
    </location>
</feature>
<evidence type="ECO:0000256" key="10">
    <source>
        <dbReference type="ARBA" id="ARBA00023328"/>
    </source>
</evidence>
<evidence type="ECO:0000256" key="6">
    <source>
        <dbReference type="ARBA" id="ARBA00022838"/>
    </source>
</evidence>
<evidence type="ECO:0000313" key="15">
    <source>
        <dbReference type="Proteomes" id="UP000654395"/>
    </source>
</evidence>
<keyword evidence="3 12" id="KW-0158">Chromosome</keyword>
<evidence type="ECO:0000313" key="14">
    <source>
        <dbReference type="EMBL" id="NXX87312.1"/>
    </source>
</evidence>
<evidence type="ECO:0000256" key="1">
    <source>
        <dbReference type="ARBA" id="ARBA00007804"/>
    </source>
</evidence>
<accession>A0A852LE62</accession>
<dbReference type="Proteomes" id="UP000654395">
    <property type="component" value="Unassembled WGS sequence"/>
</dbReference>
<keyword evidence="4 12" id="KW-0132">Cell division</keyword>
<organism evidence="14 15">
    <name type="scientific">Urocolius indicus</name>
    <name type="common">Red-faced mousebird</name>
    <name type="synonym">Colius indicus</name>
    <dbReference type="NCBI Taxonomy" id="458196"/>
    <lineage>
        <taxon>Eukaryota</taxon>
        <taxon>Metazoa</taxon>
        <taxon>Chordata</taxon>
        <taxon>Craniata</taxon>
        <taxon>Vertebrata</taxon>
        <taxon>Euteleostomi</taxon>
        <taxon>Archelosauria</taxon>
        <taxon>Archosauria</taxon>
        <taxon>Dinosauria</taxon>
        <taxon>Saurischia</taxon>
        <taxon>Theropoda</taxon>
        <taxon>Coelurosauria</taxon>
        <taxon>Aves</taxon>
        <taxon>Neognathae</taxon>
        <taxon>Neoaves</taxon>
        <taxon>Telluraves</taxon>
        <taxon>Coraciimorphae</taxon>
        <taxon>Coliiformes</taxon>
        <taxon>Coliidae</taxon>
        <taxon>Urocolius</taxon>
    </lineage>
</organism>
<dbReference type="Pfam" id="PF08286">
    <property type="entry name" value="Spc24"/>
    <property type="match status" value="1"/>
</dbReference>
<comment type="function">
    <text evidence="11">Acts as a component of the essential kinetochore-associated NDC80 complex, which is required for chromosome segregation and spindle checkpoint activity. Required for kinetochore integrity and the organization of stable microtubule binding sites in the outer plate of the kinetochore. The NDC80 complex synergistically enhances the affinity of the SKA1 complex for microtubules and may allow the NDC80 complex to track depolymerizing microtubules.</text>
</comment>
<dbReference type="EMBL" id="WBNH01012875">
    <property type="protein sequence ID" value="NXX87312.1"/>
    <property type="molecule type" value="Genomic_DNA"/>
</dbReference>
<keyword evidence="5 12" id="KW-0498">Mitosis</keyword>
<gene>
    <name evidence="14" type="primary">Spc24</name>
    <name evidence="14" type="ORF">UROIND_R15289</name>
</gene>
<dbReference type="GO" id="GO:0007059">
    <property type="term" value="P:chromosome segregation"/>
    <property type="evidence" value="ECO:0007669"/>
    <property type="project" value="TreeGrafter"/>
</dbReference>
<proteinExistence type="inferred from homology"/>
<evidence type="ECO:0000256" key="2">
    <source>
        <dbReference type="ARBA" id="ARBA00013690"/>
    </source>
</evidence>
<keyword evidence="8 12" id="KW-0539">Nucleus</keyword>
<comment type="subcellular location">
    <subcellularLocation>
        <location evidence="12">Nucleus</location>
    </subcellularLocation>
    <subcellularLocation>
        <location evidence="12">Chromosome</location>
        <location evidence="12">Centromere</location>
        <location evidence="12">Kinetochore</location>
    </subcellularLocation>
</comment>
<dbReference type="GO" id="GO:0005634">
    <property type="term" value="C:nucleus"/>
    <property type="evidence" value="ECO:0007669"/>
    <property type="project" value="UniProtKB-SubCell"/>
</dbReference>
<evidence type="ECO:0000256" key="7">
    <source>
        <dbReference type="ARBA" id="ARBA00023054"/>
    </source>
</evidence>
<keyword evidence="9 12" id="KW-0131">Cell cycle</keyword>
<dbReference type="PANTHER" id="PTHR22142:SF2">
    <property type="entry name" value="KINETOCHORE PROTEIN SPC24"/>
    <property type="match status" value="1"/>
</dbReference>
<evidence type="ECO:0000256" key="3">
    <source>
        <dbReference type="ARBA" id="ARBA00022454"/>
    </source>
</evidence>
<evidence type="ECO:0000256" key="12">
    <source>
        <dbReference type="RuleBase" id="RU368011"/>
    </source>
</evidence>
<evidence type="ECO:0000256" key="9">
    <source>
        <dbReference type="ARBA" id="ARBA00023306"/>
    </source>
</evidence>
<evidence type="ECO:0000256" key="4">
    <source>
        <dbReference type="ARBA" id="ARBA00022618"/>
    </source>
</evidence>
<dbReference type="GO" id="GO:0051301">
    <property type="term" value="P:cell division"/>
    <property type="evidence" value="ECO:0007669"/>
    <property type="project" value="UniProtKB-UniRule"/>
</dbReference>
<keyword evidence="6 12" id="KW-0995">Kinetochore</keyword>
<comment type="similarity">
    <text evidence="1 12">Belongs to the SPC24 family.</text>
</comment>
<dbReference type="PANTHER" id="PTHR22142">
    <property type="match status" value="1"/>
</dbReference>
<evidence type="ECO:0000256" key="8">
    <source>
        <dbReference type="ARBA" id="ARBA00023242"/>
    </source>
</evidence>
<reference evidence="14" key="1">
    <citation type="submission" date="2020-02" db="EMBL/GenBank/DDBJ databases">
        <title>Bird 10,000 Genomes (B10K) Project - Family phase.</title>
        <authorList>
            <person name="Zhang G."/>
        </authorList>
    </citation>
    <scope>NUCLEOTIDE SEQUENCE</scope>
    <source>
        <strain evidence="14">B10K-DU-030-59</strain>
    </source>
</reference>
<comment type="caution">
    <text evidence="14">The sequence shown here is derived from an EMBL/GenBank/DDBJ whole genome shotgun (WGS) entry which is preliminary data.</text>
</comment>
<evidence type="ECO:0000256" key="13">
    <source>
        <dbReference type="SAM" id="Coils"/>
    </source>
</evidence>
<comment type="subunit">
    <text evidence="12">Component of the NDC80 complex.</text>
</comment>